<evidence type="ECO:0000313" key="2">
    <source>
        <dbReference type="EMBL" id="GAP34544.1"/>
    </source>
</evidence>
<dbReference type="OrthoDB" id="1432662at2"/>
<dbReference type="InterPro" id="IPR012349">
    <property type="entry name" value="Split_barrel_FMN-bd"/>
</dbReference>
<reference evidence="3" key="1">
    <citation type="submission" date="2015-07" db="EMBL/GenBank/DDBJ databases">
        <title>Discovery of a poly(ethylene terephthalate assimilation.</title>
        <authorList>
            <person name="Yoshida S."/>
            <person name="Hiraga K."/>
            <person name="Takehana T."/>
            <person name="Taniguchi I."/>
            <person name="Yamaji H."/>
            <person name="Maeda Y."/>
            <person name="Toyohara K."/>
            <person name="Miyamoto K."/>
            <person name="Kimura Y."/>
            <person name="Oda K."/>
        </authorList>
    </citation>
    <scope>NUCLEOTIDE SEQUENCE [LARGE SCALE GENOMIC DNA]</scope>
    <source>
        <strain evidence="3">NBRC 110686 / TISTR 2288 / 201-F6</strain>
    </source>
</reference>
<dbReference type="InterPro" id="IPR052917">
    <property type="entry name" value="Stress-Dev_Protein"/>
</dbReference>
<dbReference type="EMBL" id="BBYR01000007">
    <property type="protein sequence ID" value="GAP34544.1"/>
    <property type="molecule type" value="Genomic_DNA"/>
</dbReference>
<dbReference type="AlphaFoldDB" id="A0A0K8NW73"/>
<dbReference type="Proteomes" id="UP000037660">
    <property type="component" value="Unassembled WGS sequence"/>
</dbReference>
<name>A0A0K8NW73_PISS1</name>
<protein>
    <submittedName>
        <fullName evidence="2">General stress protein</fullName>
    </submittedName>
</protein>
<dbReference type="RefSeq" id="WP_054018644.1">
    <property type="nucleotide sequence ID" value="NZ_BBYR01000007.1"/>
</dbReference>
<feature type="domain" description="General stress protein FMN-binding split barrel" evidence="1">
    <location>
        <begin position="14"/>
        <end position="151"/>
    </location>
</feature>
<proteinExistence type="predicted"/>
<comment type="caution">
    <text evidence="2">The sequence shown here is derived from an EMBL/GenBank/DDBJ whole genome shotgun (WGS) entry which is preliminary data.</text>
</comment>
<dbReference type="PANTHER" id="PTHR34818">
    <property type="entry name" value="PROTEIN BLI-3"/>
    <property type="match status" value="1"/>
</dbReference>
<gene>
    <name evidence="2" type="ORF">ISF6_4719</name>
</gene>
<organism evidence="2 3">
    <name type="scientific">Piscinibacter sakaiensis</name>
    <name type="common">Ideonella sakaiensis</name>
    <dbReference type="NCBI Taxonomy" id="1547922"/>
    <lineage>
        <taxon>Bacteria</taxon>
        <taxon>Pseudomonadati</taxon>
        <taxon>Pseudomonadota</taxon>
        <taxon>Betaproteobacteria</taxon>
        <taxon>Burkholderiales</taxon>
        <taxon>Sphaerotilaceae</taxon>
        <taxon>Piscinibacter</taxon>
    </lineage>
</organism>
<dbReference type="PANTHER" id="PTHR34818:SF1">
    <property type="entry name" value="PROTEIN BLI-3"/>
    <property type="match status" value="1"/>
</dbReference>
<evidence type="ECO:0000313" key="3">
    <source>
        <dbReference type="Proteomes" id="UP000037660"/>
    </source>
</evidence>
<evidence type="ECO:0000259" key="1">
    <source>
        <dbReference type="Pfam" id="PF16242"/>
    </source>
</evidence>
<reference evidence="2 3" key="2">
    <citation type="journal article" date="2016" name="Science">
        <title>A bacterium that degrades and assimilates poly(ethylene terephthalate).</title>
        <authorList>
            <person name="Yoshida S."/>
            <person name="Hiraga K."/>
            <person name="Takehana T."/>
            <person name="Taniguchi I."/>
            <person name="Yamaji H."/>
            <person name="Maeda Y."/>
            <person name="Toyohara K."/>
            <person name="Miyamoto K."/>
            <person name="Kimura Y."/>
            <person name="Oda K."/>
        </authorList>
    </citation>
    <scope>NUCLEOTIDE SEQUENCE [LARGE SCALE GENOMIC DNA]</scope>
    <source>
        <strain evidence="3">NBRC 110686 / TISTR 2288 / 201-F6</strain>
    </source>
</reference>
<dbReference type="STRING" id="1547922.ISF6_4719"/>
<sequence length="168" mass="18522">MQIDTQTTAERTLLARLIEPMTVAMLTTVGDDGGLVSRPMAPLRMDDEGALWFFTDARSEKLERLRHLNIAFSDESRATYVSVSGHGEVDTDRDRIRALWTPMAKPWFPEGPDSPHLALLRFVPHEAEYWDAPGSRMVRLVAMAVSAVTGRPVGLGDHGSVRPLSPGA</sequence>
<dbReference type="Pfam" id="PF16242">
    <property type="entry name" value="Pyrid_ox_like"/>
    <property type="match status" value="1"/>
</dbReference>
<dbReference type="InterPro" id="IPR038725">
    <property type="entry name" value="YdaG_split_barrel_FMN-bd"/>
</dbReference>
<dbReference type="SUPFAM" id="SSF50475">
    <property type="entry name" value="FMN-binding split barrel"/>
    <property type="match status" value="1"/>
</dbReference>
<keyword evidence="3" id="KW-1185">Reference proteome</keyword>
<accession>A0A0K8NW73</accession>
<dbReference type="Gene3D" id="2.30.110.10">
    <property type="entry name" value="Electron Transport, Fmn-binding Protein, Chain A"/>
    <property type="match status" value="1"/>
</dbReference>